<feature type="transmembrane region" description="Helical" evidence="1">
    <location>
        <begin position="39"/>
        <end position="58"/>
    </location>
</feature>
<feature type="transmembrane region" description="Helical" evidence="1">
    <location>
        <begin position="12"/>
        <end position="32"/>
    </location>
</feature>
<proteinExistence type="predicted"/>
<dbReference type="RefSeq" id="WP_308986877.1">
    <property type="nucleotide sequence ID" value="NZ_JARXIC010000097.1"/>
</dbReference>
<keyword evidence="1" id="KW-1133">Transmembrane helix</keyword>
<feature type="transmembrane region" description="Helical" evidence="1">
    <location>
        <begin position="70"/>
        <end position="87"/>
    </location>
</feature>
<comment type="caution">
    <text evidence="2">The sequence shown here is derived from an EMBL/GenBank/DDBJ whole genome shotgun (WGS) entry which is preliminary data.</text>
</comment>
<keyword evidence="3" id="KW-1185">Reference proteome</keyword>
<evidence type="ECO:0000313" key="2">
    <source>
        <dbReference type="EMBL" id="MDQ8196445.1"/>
    </source>
</evidence>
<dbReference type="PROSITE" id="PS51257">
    <property type="entry name" value="PROKAR_LIPOPROTEIN"/>
    <property type="match status" value="1"/>
</dbReference>
<sequence>MNKDHIAHKFAPYAVIILLYGCSALLSFIVVSEHPHKEYYSIIGAYLFGFFYLPVAFGHYLAELGINKEIGIGFILAYWPMSIFLKYKYIKKRSLLWLVPLALVIILPALKIGEYFIATMSI</sequence>
<organism evidence="2 3">
    <name type="scientific">Thalassobacterium sedimentorum</name>
    <dbReference type="NCBI Taxonomy" id="3041258"/>
    <lineage>
        <taxon>Bacteria</taxon>
        <taxon>Pseudomonadati</taxon>
        <taxon>Verrucomicrobiota</taxon>
        <taxon>Opitutia</taxon>
        <taxon>Puniceicoccales</taxon>
        <taxon>Coraliomargaritaceae</taxon>
        <taxon>Thalassobacterium</taxon>
    </lineage>
</organism>
<evidence type="ECO:0000256" key="1">
    <source>
        <dbReference type="SAM" id="Phobius"/>
    </source>
</evidence>
<accession>A0ABU1ANS1</accession>
<feature type="transmembrane region" description="Helical" evidence="1">
    <location>
        <begin position="94"/>
        <end position="118"/>
    </location>
</feature>
<name>A0ABU1ANS1_9BACT</name>
<dbReference type="Proteomes" id="UP001243717">
    <property type="component" value="Unassembled WGS sequence"/>
</dbReference>
<protein>
    <submittedName>
        <fullName evidence="2">Uncharacterized protein</fullName>
    </submittedName>
</protein>
<keyword evidence="1" id="KW-0812">Transmembrane</keyword>
<reference evidence="2 3" key="1">
    <citation type="submission" date="2023-04" db="EMBL/GenBank/DDBJ databases">
        <title>A novel bacteria isolated from coastal sediment.</title>
        <authorList>
            <person name="Liu X.-J."/>
            <person name="Du Z.-J."/>
        </authorList>
    </citation>
    <scope>NUCLEOTIDE SEQUENCE [LARGE SCALE GENOMIC DNA]</scope>
    <source>
        <strain evidence="2 3">SDUM461004</strain>
    </source>
</reference>
<evidence type="ECO:0000313" key="3">
    <source>
        <dbReference type="Proteomes" id="UP001243717"/>
    </source>
</evidence>
<keyword evidence="1" id="KW-0472">Membrane</keyword>
<dbReference type="EMBL" id="JARXIC010000097">
    <property type="protein sequence ID" value="MDQ8196445.1"/>
    <property type="molecule type" value="Genomic_DNA"/>
</dbReference>
<gene>
    <name evidence="2" type="ORF">QEH59_18595</name>
</gene>